<name>A0AAW0DQQ8_9AGAR</name>
<gene>
    <name evidence="1" type="ORF">R3P38DRAFT_2761461</name>
</gene>
<evidence type="ECO:0000313" key="1">
    <source>
        <dbReference type="EMBL" id="KAK7053713.1"/>
    </source>
</evidence>
<dbReference type="AlphaFoldDB" id="A0AAW0DQQ8"/>
<evidence type="ECO:0000313" key="2">
    <source>
        <dbReference type="Proteomes" id="UP001362999"/>
    </source>
</evidence>
<accession>A0AAW0DQQ8</accession>
<keyword evidence="2" id="KW-1185">Reference proteome</keyword>
<sequence length="144" mass="15738">MGMGLAQQIVTMAHDWRLPCGLIARELGSYREFAPGHSASTERGKSTSAIAIRTLALELARCEAACMLGLEVKGRWWRSRTEGGDEDGRGVADVHDRSTLRVIEMAMRAAHVGFESIGVESEIQAQDAAAGILDVDLSQRERRE</sequence>
<comment type="caution">
    <text evidence="1">The sequence shown here is derived from an EMBL/GenBank/DDBJ whole genome shotgun (WGS) entry which is preliminary data.</text>
</comment>
<dbReference type="Proteomes" id="UP001362999">
    <property type="component" value="Unassembled WGS sequence"/>
</dbReference>
<protein>
    <submittedName>
        <fullName evidence="1">Uncharacterized protein</fullName>
    </submittedName>
</protein>
<reference evidence="1 2" key="1">
    <citation type="journal article" date="2024" name="J Genomics">
        <title>Draft genome sequencing and assembly of Favolaschia claudopus CIRM-BRFM 2984 isolated from oak limbs.</title>
        <authorList>
            <person name="Navarro D."/>
            <person name="Drula E."/>
            <person name="Chaduli D."/>
            <person name="Cazenave R."/>
            <person name="Ahrendt S."/>
            <person name="Wang J."/>
            <person name="Lipzen A."/>
            <person name="Daum C."/>
            <person name="Barry K."/>
            <person name="Grigoriev I.V."/>
            <person name="Favel A."/>
            <person name="Rosso M.N."/>
            <person name="Martin F."/>
        </authorList>
    </citation>
    <scope>NUCLEOTIDE SEQUENCE [LARGE SCALE GENOMIC DNA]</scope>
    <source>
        <strain evidence="1 2">CIRM-BRFM 2984</strain>
    </source>
</reference>
<proteinExistence type="predicted"/>
<dbReference type="EMBL" id="JAWWNJ010000006">
    <property type="protein sequence ID" value="KAK7053713.1"/>
    <property type="molecule type" value="Genomic_DNA"/>
</dbReference>
<organism evidence="1 2">
    <name type="scientific">Favolaschia claudopus</name>
    <dbReference type="NCBI Taxonomy" id="2862362"/>
    <lineage>
        <taxon>Eukaryota</taxon>
        <taxon>Fungi</taxon>
        <taxon>Dikarya</taxon>
        <taxon>Basidiomycota</taxon>
        <taxon>Agaricomycotina</taxon>
        <taxon>Agaricomycetes</taxon>
        <taxon>Agaricomycetidae</taxon>
        <taxon>Agaricales</taxon>
        <taxon>Marasmiineae</taxon>
        <taxon>Mycenaceae</taxon>
        <taxon>Favolaschia</taxon>
    </lineage>
</organism>